<dbReference type="EMBL" id="UINC01115151">
    <property type="protein sequence ID" value="SVC85967.1"/>
    <property type="molecule type" value="Genomic_DNA"/>
</dbReference>
<dbReference type="GO" id="GO:0005777">
    <property type="term" value="C:peroxisome"/>
    <property type="evidence" value="ECO:0007669"/>
    <property type="project" value="TreeGrafter"/>
</dbReference>
<gene>
    <name evidence="8" type="ORF">METZ01_LOCUS338821</name>
</gene>
<dbReference type="AlphaFoldDB" id="A0A382QLY0"/>
<dbReference type="SUPFAM" id="SSF158694">
    <property type="entry name" value="UraD-Like"/>
    <property type="match status" value="1"/>
</dbReference>
<keyword evidence="6" id="KW-0456">Lyase</keyword>
<sequence length="79" mass="9262">MDSVDKVNKLSKSDFISIFGNVFEKTDWIAEKAYALKPFNNFQELFSKMMEIFENSKKEKHIEILNAHPHLAVEKKLTE</sequence>
<dbReference type="GO" id="GO:0006144">
    <property type="term" value="P:purine nucleobase metabolic process"/>
    <property type="evidence" value="ECO:0007669"/>
    <property type="project" value="UniProtKB-KW"/>
</dbReference>
<dbReference type="PANTHER" id="PTHR43466:SF1">
    <property type="entry name" value="2-OXO-4-HYDROXY-4-CARBOXY-5-UREIDOIMIDAZOLINE DECARBOXYLASE-RELATED"/>
    <property type="match status" value="1"/>
</dbReference>
<name>A0A382QLY0_9ZZZZ</name>
<comment type="catalytic activity">
    <reaction evidence="1">
        <text>5-hydroxy-2-oxo-4-ureido-2,5-dihydro-1H-imidazole-5-carboxylate + H(+) = (S)-allantoin + CO2</text>
        <dbReference type="Rhea" id="RHEA:26301"/>
        <dbReference type="ChEBI" id="CHEBI:15378"/>
        <dbReference type="ChEBI" id="CHEBI:15678"/>
        <dbReference type="ChEBI" id="CHEBI:16526"/>
        <dbReference type="ChEBI" id="CHEBI:58639"/>
        <dbReference type="EC" id="4.1.1.97"/>
    </reaction>
</comment>
<reference evidence="8" key="1">
    <citation type="submission" date="2018-05" db="EMBL/GenBank/DDBJ databases">
        <authorList>
            <person name="Lanie J.A."/>
            <person name="Ng W.-L."/>
            <person name="Kazmierczak K.M."/>
            <person name="Andrzejewski T.M."/>
            <person name="Davidsen T.M."/>
            <person name="Wayne K.J."/>
            <person name="Tettelin H."/>
            <person name="Glass J.I."/>
            <person name="Rusch D."/>
            <person name="Podicherti R."/>
            <person name="Tsui H.-C.T."/>
            <person name="Winkler M.E."/>
        </authorList>
    </citation>
    <scope>NUCLEOTIDE SEQUENCE</scope>
</reference>
<feature type="domain" description="Oxo-4-hydroxy-4-carboxy-5-ureidoimidazoline decarboxylase" evidence="7">
    <location>
        <begin position="8"/>
        <end position="74"/>
    </location>
</feature>
<organism evidence="8">
    <name type="scientific">marine metagenome</name>
    <dbReference type="NCBI Taxonomy" id="408172"/>
    <lineage>
        <taxon>unclassified sequences</taxon>
        <taxon>metagenomes</taxon>
        <taxon>ecological metagenomes</taxon>
    </lineage>
</organism>
<keyword evidence="4" id="KW-0659">Purine metabolism</keyword>
<dbReference type="InterPro" id="IPR018020">
    <property type="entry name" value="OHCU_decarboxylase"/>
</dbReference>
<evidence type="ECO:0000256" key="1">
    <source>
        <dbReference type="ARBA" id="ARBA00001163"/>
    </source>
</evidence>
<evidence type="ECO:0000256" key="5">
    <source>
        <dbReference type="ARBA" id="ARBA00022793"/>
    </source>
</evidence>
<dbReference type="GO" id="GO:0019628">
    <property type="term" value="P:urate catabolic process"/>
    <property type="evidence" value="ECO:0007669"/>
    <property type="project" value="TreeGrafter"/>
</dbReference>
<dbReference type="EC" id="4.1.1.97" evidence="3"/>
<evidence type="ECO:0000256" key="3">
    <source>
        <dbReference type="ARBA" id="ARBA00012257"/>
    </source>
</evidence>
<evidence type="ECO:0000313" key="8">
    <source>
        <dbReference type="EMBL" id="SVC85967.1"/>
    </source>
</evidence>
<dbReference type="InterPro" id="IPR036778">
    <property type="entry name" value="OHCU_decarboxylase_sf"/>
</dbReference>
<evidence type="ECO:0000256" key="6">
    <source>
        <dbReference type="ARBA" id="ARBA00023239"/>
    </source>
</evidence>
<feature type="non-terminal residue" evidence="8">
    <location>
        <position position="79"/>
    </location>
</feature>
<dbReference type="PANTHER" id="PTHR43466">
    <property type="entry name" value="2-OXO-4-HYDROXY-4-CARBOXY-5-UREIDOIMIDAZOLINE DECARBOXYLASE-RELATED"/>
    <property type="match status" value="1"/>
</dbReference>
<accession>A0A382QLY0</accession>
<comment type="pathway">
    <text evidence="2">Purine metabolism; urate degradation; (S)-allantoin from urate: step 3/3.</text>
</comment>
<keyword evidence="5" id="KW-0210">Decarboxylase</keyword>
<dbReference type="Gene3D" id="1.10.3330.10">
    <property type="entry name" value="Oxo-4-hydroxy-4-carboxy-5-ureidoimidazoline decarboxylase"/>
    <property type="match status" value="1"/>
</dbReference>
<proteinExistence type="predicted"/>
<evidence type="ECO:0000256" key="2">
    <source>
        <dbReference type="ARBA" id="ARBA00004754"/>
    </source>
</evidence>
<evidence type="ECO:0000259" key="7">
    <source>
        <dbReference type="Pfam" id="PF09349"/>
    </source>
</evidence>
<protein>
    <recommendedName>
        <fullName evidence="3">2-oxo-4-hydroxy-4-carboxy-5-ureidoimidazoline decarboxylase</fullName>
        <ecNumber evidence="3">4.1.1.97</ecNumber>
    </recommendedName>
</protein>
<evidence type="ECO:0000256" key="4">
    <source>
        <dbReference type="ARBA" id="ARBA00022631"/>
    </source>
</evidence>
<dbReference type="Pfam" id="PF09349">
    <property type="entry name" value="OHCU_decarbox"/>
    <property type="match status" value="1"/>
</dbReference>
<dbReference type="GO" id="GO:0051997">
    <property type="term" value="F:2-oxo-4-hydroxy-4-carboxy-5-ureidoimidazoline decarboxylase activity"/>
    <property type="evidence" value="ECO:0007669"/>
    <property type="project" value="UniProtKB-EC"/>
</dbReference>